<keyword evidence="7" id="KW-1133">Transmembrane helix</keyword>
<keyword evidence="4 5" id="KW-0173">Coenzyme A biosynthesis</keyword>
<accession>A0A5C6M4L3</accession>
<evidence type="ECO:0000256" key="7">
    <source>
        <dbReference type="SAM" id="Phobius"/>
    </source>
</evidence>
<evidence type="ECO:0000256" key="5">
    <source>
        <dbReference type="HAMAP-Rule" id="MF_00376"/>
    </source>
</evidence>
<keyword evidence="2 5" id="KW-0547">Nucleotide-binding</keyword>
<feature type="transmembrane region" description="Helical" evidence="7">
    <location>
        <begin position="20"/>
        <end position="38"/>
    </location>
</feature>
<dbReference type="NCBIfam" id="TIGR00152">
    <property type="entry name" value="dephospho-CoA kinase"/>
    <property type="match status" value="1"/>
</dbReference>
<dbReference type="UniPathway" id="UPA00241">
    <property type="reaction ID" value="UER00356"/>
</dbReference>
<dbReference type="GO" id="GO:0005737">
    <property type="term" value="C:cytoplasm"/>
    <property type="evidence" value="ECO:0007669"/>
    <property type="project" value="UniProtKB-SubCell"/>
</dbReference>
<reference evidence="8 9" key="1">
    <citation type="submission" date="2019-08" db="EMBL/GenBank/DDBJ databases">
        <title>100 year-old enigma solved: identification of Planctomyces bekefii, the type genus and species of the phylum Planctomycetes.</title>
        <authorList>
            <person name="Svetlana D.N."/>
            <person name="Overmann J."/>
        </authorList>
    </citation>
    <scope>NUCLEOTIDE SEQUENCE [LARGE SCALE GENOMIC DNA]</scope>
    <source>
        <strain evidence="8">Phe10_nw2017</strain>
    </source>
</reference>
<evidence type="ECO:0000256" key="4">
    <source>
        <dbReference type="ARBA" id="ARBA00022993"/>
    </source>
</evidence>
<comment type="function">
    <text evidence="5">Catalyzes the phosphorylation of the 3'-hydroxyl group of dephosphocoenzyme A to form coenzyme A.</text>
</comment>
<name>A0A5C6M4L3_9PLAN</name>
<sequence length="220" mass="25167">MERQSFEAESAKQKFSRAIFICYNLVMTLVVGLTGNIACGKSTVGALLRKKSIPVLDSDEVVHDLYANDLDIQEQILRDFGTLDRKEIGKKVFGTSPENLAYKKKLESILHPAVHKKFEQWVQANLNERLIVNLVPLLFEANLEHRYDYIVCIITDEKNQIDRLKKRDPNMPEAQIIARIRSQMPQDQKSKRSNLVISNNSTLEALELEVDKILNLDSKS</sequence>
<evidence type="ECO:0000256" key="6">
    <source>
        <dbReference type="NCBIfam" id="TIGR00152"/>
    </source>
</evidence>
<dbReference type="SUPFAM" id="SSF52540">
    <property type="entry name" value="P-loop containing nucleoside triphosphate hydrolases"/>
    <property type="match status" value="1"/>
</dbReference>
<dbReference type="InterPro" id="IPR001977">
    <property type="entry name" value="Depp_CoAkinase"/>
</dbReference>
<evidence type="ECO:0000256" key="3">
    <source>
        <dbReference type="ARBA" id="ARBA00022840"/>
    </source>
</evidence>
<keyword evidence="7" id="KW-0812">Transmembrane</keyword>
<dbReference type="PANTHER" id="PTHR10695:SF46">
    <property type="entry name" value="BIFUNCTIONAL COENZYME A SYNTHASE-RELATED"/>
    <property type="match status" value="1"/>
</dbReference>
<evidence type="ECO:0000256" key="1">
    <source>
        <dbReference type="ARBA" id="ARBA00009018"/>
    </source>
</evidence>
<reference evidence="8 9" key="2">
    <citation type="submission" date="2019-08" db="EMBL/GenBank/DDBJ databases">
        <authorList>
            <person name="Henke P."/>
        </authorList>
    </citation>
    <scope>NUCLEOTIDE SEQUENCE [LARGE SCALE GENOMIC DNA]</scope>
    <source>
        <strain evidence="8">Phe10_nw2017</strain>
    </source>
</reference>
<keyword evidence="5" id="KW-0808">Transferase</keyword>
<keyword evidence="9" id="KW-1185">Reference proteome</keyword>
<dbReference type="Pfam" id="PF01121">
    <property type="entry name" value="CoaE"/>
    <property type="match status" value="1"/>
</dbReference>
<evidence type="ECO:0000256" key="2">
    <source>
        <dbReference type="ARBA" id="ARBA00022741"/>
    </source>
</evidence>
<keyword evidence="5 8" id="KW-0418">Kinase</keyword>
<dbReference type="AlphaFoldDB" id="A0A5C6M4L3"/>
<dbReference type="Gene3D" id="3.40.50.300">
    <property type="entry name" value="P-loop containing nucleotide triphosphate hydrolases"/>
    <property type="match status" value="1"/>
</dbReference>
<dbReference type="HAMAP" id="MF_00376">
    <property type="entry name" value="Dephospho_CoA_kinase"/>
    <property type="match status" value="1"/>
</dbReference>
<dbReference type="InterPro" id="IPR027417">
    <property type="entry name" value="P-loop_NTPase"/>
</dbReference>
<comment type="caution">
    <text evidence="8">The sequence shown here is derived from an EMBL/GenBank/DDBJ whole genome shotgun (WGS) entry which is preliminary data.</text>
</comment>
<evidence type="ECO:0000313" key="8">
    <source>
        <dbReference type="EMBL" id="TWW08134.1"/>
    </source>
</evidence>
<keyword evidence="3 5" id="KW-0067">ATP-binding</keyword>
<dbReference type="Proteomes" id="UP000321083">
    <property type="component" value="Unassembled WGS sequence"/>
</dbReference>
<dbReference type="GO" id="GO:0004140">
    <property type="term" value="F:dephospho-CoA kinase activity"/>
    <property type="evidence" value="ECO:0007669"/>
    <property type="project" value="UniProtKB-UniRule"/>
</dbReference>
<dbReference type="PANTHER" id="PTHR10695">
    <property type="entry name" value="DEPHOSPHO-COA KINASE-RELATED"/>
    <property type="match status" value="1"/>
</dbReference>
<keyword evidence="5" id="KW-0963">Cytoplasm</keyword>
<comment type="similarity">
    <text evidence="1 5">Belongs to the CoaE family.</text>
</comment>
<comment type="catalytic activity">
    <reaction evidence="5">
        <text>3'-dephospho-CoA + ATP = ADP + CoA + H(+)</text>
        <dbReference type="Rhea" id="RHEA:18245"/>
        <dbReference type="ChEBI" id="CHEBI:15378"/>
        <dbReference type="ChEBI" id="CHEBI:30616"/>
        <dbReference type="ChEBI" id="CHEBI:57287"/>
        <dbReference type="ChEBI" id="CHEBI:57328"/>
        <dbReference type="ChEBI" id="CHEBI:456216"/>
        <dbReference type="EC" id="2.7.1.24"/>
    </reaction>
</comment>
<dbReference type="EC" id="2.7.1.24" evidence="5 6"/>
<keyword evidence="7" id="KW-0472">Membrane</keyword>
<evidence type="ECO:0000313" key="9">
    <source>
        <dbReference type="Proteomes" id="UP000321083"/>
    </source>
</evidence>
<dbReference type="PROSITE" id="PS51219">
    <property type="entry name" value="DPCK"/>
    <property type="match status" value="1"/>
</dbReference>
<comment type="pathway">
    <text evidence="5">Cofactor biosynthesis; coenzyme A biosynthesis; CoA from (R)-pantothenate: step 5/5.</text>
</comment>
<dbReference type="GO" id="GO:0015937">
    <property type="term" value="P:coenzyme A biosynthetic process"/>
    <property type="evidence" value="ECO:0007669"/>
    <property type="project" value="UniProtKB-UniRule"/>
</dbReference>
<dbReference type="EMBL" id="SRHE01000824">
    <property type="protein sequence ID" value="TWW08134.1"/>
    <property type="molecule type" value="Genomic_DNA"/>
</dbReference>
<protein>
    <recommendedName>
        <fullName evidence="5 6">Dephospho-CoA kinase</fullName>
        <ecNumber evidence="5 6">2.7.1.24</ecNumber>
    </recommendedName>
    <alternativeName>
        <fullName evidence="5">Dephosphocoenzyme A kinase</fullName>
    </alternativeName>
</protein>
<dbReference type="GO" id="GO:0005524">
    <property type="term" value="F:ATP binding"/>
    <property type="evidence" value="ECO:0007669"/>
    <property type="project" value="UniProtKB-UniRule"/>
</dbReference>
<dbReference type="CDD" id="cd02022">
    <property type="entry name" value="DPCK"/>
    <property type="match status" value="1"/>
</dbReference>
<proteinExistence type="inferred from homology"/>
<comment type="subcellular location">
    <subcellularLocation>
        <location evidence="5">Cytoplasm</location>
    </subcellularLocation>
</comment>
<gene>
    <name evidence="5 8" type="primary">coaE</name>
    <name evidence="8" type="ORF">E3A20_27360</name>
</gene>
<organism evidence="8 9">
    <name type="scientific">Planctomyces bekefii</name>
    <dbReference type="NCBI Taxonomy" id="1653850"/>
    <lineage>
        <taxon>Bacteria</taxon>
        <taxon>Pseudomonadati</taxon>
        <taxon>Planctomycetota</taxon>
        <taxon>Planctomycetia</taxon>
        <taxon>Planctomycetales</taxon>
        <taxon>Planctomycetaceae</taxon>
        <taxon>Planctomyces</taxon>
    </lineage>
</organism>
<feature type="binding site" evidence="5">
    <location>
        <begin position="38"/>
        <end position="43"/>
    </location>
    <ligand>
        <name>ATP</name>
        <dbReference type="ChEBI" id="CHEBI:30616"/>
    </ligand>
</feature>